<evidence type="ECO:0000256" key="5">
    <source>
        <dbReference type="ARBA" id="ARBA00023242"/>
    </source>
</evidence>
<evidence type="ECO:0000313" key="8">
    <source>
        <dbReference type="EMBL" id="PWA43021.1"/>
    </source>
</evidence>
<keyword evidence="5" id="KW-0539">Nucleus</keyword>
<keyword evidence="9" id="KW-1185">Reference proteome</keyword>
<feature type="domain" description="MADS-box" evidence="7">
    <location>
        <begin position="1"/>
        <end position="61"/>
    </location>
</feature>
<dbReference type="EMBL" id="PKPP01012062">
    <property type="protein sequence ID" value="PWA43021.1"/>
    <property type="molecule type" value="Genomic_DNA"/>
</dbReference>
<reference evidence="8 9" key="1">
    <citation type="journal article" date="2018" name="Mol. Plant">
        <title>The genome of Artemisia annua provides insight into the evolution of Asteraceae family and artemisinin biosynthesis.</title>
        <authorList>
            <person name="Shen Q."/>
            <person name="Zhang L."/>
            <person name="Liao Z."/>
            <person name="Wang S."/>
            <person name="Yan T."/>
            <person name="Shi P."/>
            <person name="Liu M."/>
            <person name="Fu X."/>
            <person name="Pan Q."/>
            <person name="Wang Y."/>
            <person name="Lv Z."/>
            <person name="Lu X."/>
            <person name="Zhang F."/>
            <person name="Jiang W."/>
            <person name="Ma Y."/>
            <person name="Chen M."/>
            <person name="Hao X."/>
            <person name="Li L."/>
            <person name="Tang Y."/>
            <person name="Lv G."/>
            <person name="Zhou Y."/>
            <person name="Sun X."/>
            <person name="Brodelius P.E."/>
            <person name="Rose J.K.C."/>
            <person name="Tang K."/>
        </authorList>
    </citation>
    <scope>NUCLEOTIDE SEQUENCE [LARGE SCALE GENOMIC DNA]</scope>
    <source>
        <strain evidence="9">cv. Huhao1</strain>
        <tissue evidence="8">Leaf</tissue>
    </source>
</reference>
<dbReference type="GO" id="GO:0005634">
    <property type="term" value="C:nucleus"/>
    <property type="evidence" value="ECO:0007669"/>
    <property type="project" value="UniProtKB-SubCell"/>
</dbReference>
<evidence type="ECO:0000313" key="9">
    <source>
        <dbReference type="Proteomes" id="UP000245207"/>
    </source>
</evidence>
<dbReference type="OrthoDB" id="898323at2759"/>
<keyword evidence="6" id="KW-0175">Coiled coil</keyword>
<sequence length="309" mass="34980">MVGVRRRMELIGSDKKRELTFQGRVKSMKKKAYELSSLCGIDIGMIVCSPSGQIETLSWPNQDDGGKTLEDLIRSSRNQDGMRKKTVNVTRISKGETQNQAGESQLDVKSKQFVSCSSQLGEQSGPSLSCHPQLDMKSEKELRERAMCLDNKIERVKERIQYLKKEKQVAHQPQVADDTSLLEDYEIMNPGDLDYLLNKIMDQPLTPIHEDFVTPWPHELPSLVQPTAATFASNNYTNCHSNIPSVMATGGYPMSSMSRQVMIGRAAFQDFIYNSNLQEPQYTNDNVYPQLCTSSDQLSYNPYLWSTPY</sequence>
<name>A0A2U1L204_ARTAN</name>
<evidence type="ECO:0000256" key="6">
    <source>
        <dbReference type="SAM" id="Coils"/>
    </source>
</evidence>
<proteinExistence type="predicted"/>
<evidence type="ECO:0000256" key="4">
    <source>
        <dbReference type="ARBA" id="ARBA00023163"/>
    </source>
</evidence>
<accession>A0A2U1L204</accession>
<dbReference type="Proteomes" id="UP000245207">
    <property type="component" value="Unassembled WGS sequence"/>
</dbReference>
<feature type="coiled-coil region" evidence="6">
    <location>
        <begin position="139"/>
        <end position="166"/>
    </location>
</feature>
<evidence type="ECO:0000256" key="3">
    <source>
        <dbReference type="ARBA" id="ARBA00023125"/>
    </source>
</evidence>
<evidence type="ECO:0000256" key="1">
    <source>
        <dbReference type="ARBA" id="ARBA00004123"/>
    </source>
</evidence>
<gene>
    <name evidence="8" type="ORF">CTI12_AA419550</name>
</gene>
<dbReference type="PANTHER" id="PTHR48019">
    <property type="entry name" value="SERUM RESPONSE FACTOR HOMOLOG"/>
    <property type="match status" value="1"/>
</dbReference>
<dbReference type="InterPro" id="IPR036879">
    <property type="entry name" value="TF_MADSbox_sf"/>
</dbReference>
<dbReference type="InterPro" id="IPR002100">
    <property type="entry name" value="TF_MADSbox"/>
</dbReference>
<dbReference type="InterPro" id="IPR050142">
    <property type="entry name" value="MADS-box/MEF2_TF"/>
</dbReference>
<dbReference type="AlphaFoldDB" id="A0A2U1L204"/>
<keyword evidence="2" id="KW-0805">Transcription regulation</keyword>
<comment type="subcellular location">
    <subcellularLocation>
        <location evidence="1">Nucleus</location>
    </subcellularLocation>
</comment>
<dbReference type="SUPFAM" id="SSF55455">
    <property type="entry name" value="SRF-like"/>
    <property type="match status" value="1"/>
</dbReference>
<keyword evidence="4" id="KW-0804">Transcription</keyword>
<dbReference type="SMART" id="SM00432">
    <property type="entry name" value="MADS"/>
    <property type="match status" value="1"/>
</dbReference>
<comment type="caution">
    <text evidence="8">The sequence shown here is derived from an EMBL/GenBank/DDBJ whole genome shotgun (WGS) entry which is preliminary data.</text>
</comment>
<dbReference type="GO" id="GO:0003677">
    <property type="term" value="F:DNA binding"/>
    <property type="evidence" value="ECO:0007669"/>
    <property type="project" value="UniProtKB-KW"/>
</dbReference>
<dbReference type="Gene3D" id="3.40.1810.10">
    <property type="entry name" value="Transcription factor, MADS-box"/>
    <property type="match status" value="1"/>
</dbReference>
<organism evidence="8 9">
    <name type="scientific">Artemisia annua</name>
    <name type="common">Sweet wormwood</name>
    <dbReference type="NCBI Taxonomy" id="35608"/>
    <lineage>
        <taxon>Eukaryota</taxon>
        <taxon>Viridiplantae</taxon>
        <taxon>Streptophyta</taxon>
        <taxon>Embryophyta</taxon>
        <taxon>Tracheophyta</taxon>
        <taxon>Spermatophyta</taxon>
        <taxon>Magnoliopsida</taxon>
        <taxon>eudicotyledons</taxon>
        <taxon>Gunneridae</taxon>
        <taxon>Pentapetalae</taxon>
        <taxon>asterids</taxon>
        <taxon>campanulids</taxon>
        <taxon>Asterales</taxon>
        <taxon>Asteraceae</taxon>
        <taxon>Asteroideae</taxon>
        <taxon>Anthemideae</taxon>
        <taxon>Artemisiinae</taxon>
        <taxon>Artemisia</taxon>
    </lineage>
</organism>
<dbReference type="Pfam" id="PF00319">
    <property type="entry name" value="SRF-TF"/>
    <property type="match status" value="1"/>
</dbReference>
<dbReference type="GO" id="GO:0046983">
    <property type="term" value="F:protein dimerization activity"/>
    <property type="evidence" value="ECO:0007669"/>
    <property type="project" value="InterPro"/>
</dbReference>
<evidence type="ECO:0000256" key="2">
    <source>
        <dbReference type="ARBA" id="ARBA00023015"/>
    </source>
</evidence>
<evidence type="ECO:0000259" key="7">
    <source>
        <dbReference type="PROSITE" id="PS50066"/>
    </source>
</evidence>
<dbReference type="PROSITE" id="PS50066">
    <property type="entry name" value="MADS_BOX_2"/>
    <property type="match status" value="1"/>
</dbReference>
<protein>
    <submittedName>
        <fullName evidence="8">Agamous-like MADS-box protein AGL92</fullName>
    </submittedName>
</protein>
<keyword evidence="3" id="KW-0238">DNA-binding</keyword>